<organism evidence="1 2">
    <name type="scientific">Triticum urartu</name>
    <name type="common">Red wild einkorn</name>
    <name type="synonym">Crithodium urartu</name>
    <dbReference type="NCBI Taxonomy" id="4572"/>
    <lineage>
        <taxon>Eukaryota</taxon>
        <taxon>Viridiplantae</taxon>
        <taxon>Streptophyta</taxon>
        <taxon>Embryophyta</taxon>
        <taxon>Tracheophyta</taxon>
        <taxon>Spermatophyta</taxon>
        <taxon>Magnoliopsida</taxon>
        <taxon>Liliopsida</taxon>
        <taxon>Poales</taxon>
        <taxon>Poaceae</taxon>
        <taxon>BOP clade</taxon>
        <taxon>Pooideae</taxon>
        <taxon>Triticodae</taxon>
        <taxon>Triticeae</taxon>
        <taxon>Triticinae</taxon>
        <taxon>Triticum</taxon>
    </lineage>
</organism>
<reference evidence="1" key="3">
    <citation type="submission" date="2022-06" db="UniProtKB">
        <authorList>
            <consortium name="EnsemblPlants"/>
        </authorList>
    </citation>
    <scope>IDENTIFICATION</scope>
</reference>
<accession>A0A8R7TQ43</accession>
<sequence>MSSISLNSYLNPSDACDQVNRAQLLRRGQPFLLCGLSKLHLEAEAATSYHPEAPLLGF</sequence>
<proteinExistence type="predicted"/>
<name>A0A8R7TQ43_TRIUA</name>
<dbReference type="Proteomes" id="UP000015106">
    <property type="component" value="Chromosome 3"/>
</dbReference>
<protein>
    <submittedName>
        <fullName evidence="1">Uncharacterized protein</fullName>
    </submittedName>
</protein>
<evidence type="ECO:0000313" key="2">
    <source>
        <dbReference type="Proteomes" id="UP000015106"/>
    </source>
</evidence>
<dbReference type="Gramene" id="TuG1812G0300000030.01.T01">
    <property type="protein sequence ID" value="TuG1812G0300000030.01.T01.cds364895"/>
    <property type="gene ID" value="TuG1812G0300000030.01"/>
</dbReference>
<keyword evidence="2" id="KW-1185">Reference proteome</keyword>
<reference evidence="1" key="2">
    <citation type="submission" date="2018-03" db="EMBL/GenBank/DDBJ databases">
        <title>The Triticum urartu genome reveals the dynamic nature of wheat genome evolution.</title>
        <authorList>
            <person name="Ling H."/>
            <person name="Ma B."/>
            <person name="Shi X."/>
            <person name="Liu H."/>
            <person name="Dong L."/>
            <person name="Sun H."/>
            <person name="Cao Y."/>
            <person name="Gao Q."/>
            <person name="Zheng S."/>
            <person name="Li Y."/>
            <person name="Yu Y."/>
            <person name="Du H."/>
            <person name="Qi M."/>
            <person name="Li Y."/>
            <person name="Yu H."/>
            <person name="Cui Y."/>
            <person name="Wang N."/>
            <person name="Chen C."/>
            <person name="Wu H."/>
            <person name="Zhao Y."/>
            <person name="Zhang J."/>
            <person name="Li Y."/>
            <person name="Zhou W."/>
            <person name="Zhang B."/>
            <person name="Hu W."/>
            <person name="Eijk M."/>
            <person name="Tang J."/>
            <person name="Witsenboer H."/>
            <person name="Zhao S."/>
            <person name="Li Z."/>
            <person name="Zhang A."/>
            <person name="Wang D."/>
            <person name="Liang C."/>
        </authorList>
    </citation>
    <scope>NUCLEOTIDE SEQUENCE [LARGE SCALE GENOMIC DNA]</scope>
    <source>
        <strain evidence="1">cv. G1812</strain>
    </source>
</reference>
<dbReference type="AlphaFoldDB" id="A0A8R7TQ43"/>
<reference evidence="2" key="1">
    <citation type="journal article" date="2013" name="Nature">
        <title>Draft genome of the wheat A-genome progenitor Triticum urartu.</title>
        <authorList>
            <person name="Ling H.Q."/>
            <person name="Zhao S."/>
            <person name="Liu D."/>
            <person name="Wang J."/>
            <person name="Sun H."/>
            <person name="Zhang C."/>
            <person name="Fan H."/>
            <person name="Li D."/>
            <person name="Dong L."/>
            <person name="Tao Y."/>
            <person name="Gao C."/>
            <person name="Wu H."/>
            <person name="Li Y."/>
            <person name="Cui Y."/>
            <person name="Guo X."/>
            <person name="Zheng S."/>
            <person name="Wang B."/>
            <person name="Yu K."/>
            <person name="Liang Q."/>
            <person name="Yang W."/>
            <person name="Lou X."/>
            <person name="Chen J."/>
            <person name="Feng M."/>
            <person name="Jian J."/>
            <person name="Zhang X."/>
            <person name="Luo G."/>
            <person name="Jiang Y."/>
            <person name="Liu J."/>
            <person name="Wang Z."/>
            <person name="Sha Y."/>
            <person name="Zhang B."/>
            <person name="Wu H."/>
            <person name="Tang D."/>
            <person name="Shen Q."/>
            <person name="Xue P."/>
            <person name="Zou S."/>
            <person name="Wang X."/>
            <person name="Liu X."/>
            <person name="Wang F."/>
            <person name="Yang Y."/>
            <person name="An X."/>
            <person name="Dong Z."/>
            <person name="Zhang K."/>
            <person name="Zhang X."/>
            <person name="Luo M.C."/>
            <person name="Dvorak J."/>
            <person name="Tong Y."/>
            <person name="Wang J."/>
            <person name="Yang H."/>
            <person name="Li Z."/>
            <person name="Wang D."/>
            <person name="Zhang A."/>
            <person name="Wang J."/>
        </authorList>
    </citation>
    <scope>NUCLEOTIDE SEQUENCE</scope>
    <source>
        <strain evidence="2">cv. G1812</strain>
    </source>
</reference>
<evidence type="ECO:0000313" key="1">
    <source>
        <dbReference type="EnsemblPlants" id="TuG1812G0300000030.01.T01.cds364895"/>
    </source>
</evidence>
<dbReference type="EnsemblPlants" id="TuG1812G0300000030.01.T01">
    <property type="protein sequence ID" value="TuG1812G0300000030.01.T01.cds364895"/>
    <property type="gene ID" value="TuG1812G0300000030.01"/>
</dbReference>